<dbReference type="AlphaFoldDB" id="A0AAV3T2I5"/>
<feature type="compositionally biased region" description="Gly residues" evidence="1">
    <location>
        <begin position="53"/>
        <end position="69"/>
    </location>
</feature>
<dbReference type="Pfam" id="PF19121">
    <property type="entry name" value="DUF5805"/>
    <property type="match status" value="1"/>
</dbReference>
<gene>
    <name evidence="2" type="ORF">GCM10009019_22890</name>
</gene>
<proteinExistence type="predicted"/>
<dbReference type="RefSeq" id="WP_227259624.1">
    <property type="nucleotide sequence ID" value="NZ_BAAADU010000002.1"/>
</dbReference>
<keyword evidence="3" id="KW-1185">Reference proteome</keyword>
<dbReference type="EMBL" id="BAAADU010000002">
    <property type="protein sequence ID" value="GAA0658012.1"/>
    <property type="molecule type" value="Genomic_DNA"/>
</dbReference>
<comment type="caution">
    <text evidence="2">The sequence shown here is derived from an EMBL/GenBank/DDBJ whole genome shotgun (WGS) entry which is preliminary data.</text>
</comment>
<accession>A0AAV3T2I5</accession>
<evidence type="ECO:0000313" key="3">
    <source>
        <dbReference type="Proteomes" id="UP001500194"/>
    </source>
</evidence>
<feature type="region of interest" description="Disordered" evidence="1">
    <location>
        <begin position="50"/>
        <end position="76"/>
    </location>
</feature>
<dbReference type="GeneID" id="68573030"/>
<name>A0AAV3T2I5_9EURY</name>
<protein>
    <submittedName>
        <fullName evidence="2">DUF5805 domain-containing protein</fullName>
    </submittedName>
</protein>
<evidence type="ECO:0000256" key="1">
    <source>
        <dbReference type="SAM" id="MobiDB-lite"/>
    </source>
</evidence>
<sequence>MSENAERTSVKAYVPRWQKEEWVADAEELDMTQSEFVRAMVQAGRRNIDIGVEEGGSGGVDPGGNGGETGLEEDVRSCLESEGTLDWEELLAAVTDDVEDQVEAAIQSLEDEGAVRYRPREGGYTLVDE</sequence>
<reference evidence="2 3" key="1">
    <citation type="journal article" date="2019" name="Int. J. Syst. Evol. Microbiol.">
        <title>The Global Catalogue of Microorganisms (GCM) 10K type strain sequencing project: providing services to taxonomists for standard genome sequencing and annotation.</title>
        <authorList>
            <consortium name="The Broad Institute Genomics Platform"/>
            <consortium name="The Broad Institute Genome Sequencing Center for Infectious Disease"/>
            <person name="Wu L."/>
            <person name="Ma J."/>
        </authorList>
    </citation>
    <scope>NUCLEOTIDE SEQUENCE [LARGE SCALE GENOMIC DNA]</scope>
    <source>
        <strain evidence="2 3">JCM 16327</strain>
    </source>
</reference>
<organism evidence="2 3">
    <name type="scientific">Salarchaeum japonicum</name>
    <dbReference type="NCBI Taxonomy" id="555573"/>
    <lineage>
        <taxon>Archaea</taxon>
        <taxon>Methanobacteriati</taxon>
        <taxon>Methanobacteriota</taxon>
        <taxon>Stenosarchaea group</taxon>
        <taxon>Halobacteria</taxon>
        <taxon>Halobacteriales</taxon>
        <taxon>Halobacteriaceae</taxon>
    </lineage>
</organism>
<dbReference type="InterPro" id="IPR043828">
    <property type="entry name" value="DUF5805"/>
</dbReference>
<evidence type="ECO:0000313" key="2">
    <source>
        <dbReference type="EMBL" id="GAA0658012.1"/>
    </source>
</evidence>
<dbReference type="Proteomes" id="UP001500194">
    <property type="component" value="Unassembled WGS sequence"/>
</dbReference>